<feature type="region of interest" description="Disordered" evidence="1">
    <location>
        <begin position="996"/>
        <end position="1015"/>
    </location>
</feature>
<dbReference type="EMBL" id="CAXAMN010027717">
    <property type="protein sequence ID" value="CAK9112494.1"/>
    <property type="molecule type" value="Genomic_DNA"/>
</dbReference>
<evidence type="ECO:0008006" key="4">
    <source>
        <dbReference type="Google" id="ProtNLM"/>
    </source>
</evidence>
<feature type="region of interest" description="Disordered" evidence="1">
    <location>
        <begin position="554"/>
        <end position="593"/>
    </location>
</feature>
<dbReference type="InterPro" id="IPR052055">
    <property type="entry name" value="Hepadnavirus_pol/RT"/>
</dbReference>
<accession>A0ABP0SJB8</accession>
<reference evidence="2 3" key="1">
    <citation type="submission" date="2024-02" db="EMBL/GenBank/DDBJ databases">
        <authorList>
            <person name="Chen Y."/>
            <person name="Shah S."/>
            <person name="Dougan E. K."/>
            <person name="Thang M."/>
            <person name="Chan C."/>
        </authorList>
    </citation>
    <scope>NUCLEOTIDE SEQUENCE [LARGE SCALE GENOMIC DNA]</scope>
</reference>
<evidence type="ECO:0000313" key="2">
    <source>
        <dbReference type="EMBL" id="CAK9112494.1"/>
    </source>
</evidence>
<gene>
    <name evidence="2" type="ORF">CCMP2556_LOCUS52138</name>
</gene>
<evidence type="ECO:0000256" key="1">
    <source>
        <dbReference type="SAM" id="MobiDB-lite"/>
    </source>
</evidence>
<dbReference type="PANTHER" id="PTHR33050">
    <property type="entry name" value="REVERSE TRANSCRIPTASE DOMAIN-CONTAINING PROTEIN"/>
    <property type="match status" value="1"/>
</dbReference>
<feature type="compositionally biased region" description="Basic and acidic residues" evidence="1">
    <location>
        <begin position="1001"/>
        <end position="1015"/>
    </location>
</feature>
<dbReference type="Proteomes" id="UP001642484">
    <property type="component" value="Unassembled WGS sequence"/>
</dbReference>
<proteinExistence type="predicted"/>
<organism evidence="2 3">
    <name type="scientific">Durusdinium trenchii</name>
    <dbReference type="NCBI Taxonomy" id="1381693"/>
    <lineage>
        <taxon>Eukaryota</taxon>
        <taxon>Sar</taxon>
        <taxon>Alveolata</taxon>
        <taxon>Dinophyceae</taxon>
        <taxon>Suessiales</taxon>
        <taxon>Symbiodiniaceae</taxon>
        <taxon>Durusdinium</taxon>
    </lineage>
</organism>
<protein>
    <recommendedName>
        <fullName evidence="4">Reverse transcriptase domain-containing protein</fullName>
    </recommendedName>
</protein>
<sequence>MEGGTCAPDPEETARILNLLSELGLVGGMLAVSHGSEQVLARQLTDRLGLEHRPWHTAFIMGQVREAVQMADLDERLTGTSSTRSMQNLLDARVAMEKEKKRTLEPPDVQVILPTMPKRGTLGRTVRLRSGRVAAEEEVTDKIMDKLVDELVRYKAPVLDEMKKTMNPTRAKEALIGKYRMSTVRRYLASWERFREWSDAMGKPGKRPDSVTLVDYMYAREEEGMGPSIPLSVSSAVAWFEKTAGAAEEDQLMNQYFPQMVMKELTRKLEQKAPPVRRAPRWLGCFIAPMETLVVDSAVPFEVRVCAWFKLIKMWASMRFDDAAHLKTSEIRYYDGQLIGMMHQSKTTGAGKRVRELPIYIARDAYVVHGDWLAVGFDLVKLRMPRDRVYVFPEGCFYGSAYGSAHVSYAEAVAGSSRVLSLLEGYKGPLIPSGWERFWSEHSERATLPSGLAALGVEKSDRDLLGRWCPEGSDVYVRTYNSIVKKMHKKIVAVLRSETAYEELDEGAIMEELKVWLHEKWTVPEDQANDVVEAWKEIGAKGLKGKPVVVSDDDTTIYGDSQSEKEGGAQGPGAAHSRCKGRASGRRGGVAPQSRVVQSHRMCLNGCIACAFDTAVSRAASHAAWLLGSNSGAWRGGRELVMPRAALTDDEGAKALEAAGTDIKYLLSRHEVSLDNQKLFFHHGVTTLEKLSNFAKDRDDLALVFKDHWELDASRSLEERVQVAAITCAFTNAKTRSQRAAEVDAEYDTLQWSRPVVAGEWAAMRSALEKRYGHLEDKIYPSKEYIEKKLVEVEHGEYRAEELTEVVSKEEIEADSVEPTNAEELRRRLSIWKNAMVMISLKHSNRHELQGAWEDTVEQYKDYLLEDYVFGLSAKDAEGQTFASPPWKLVIAYERAIRKQAVKITNTEGKPLTVSLKMAWKDATIKERNFTTPLALYAKRPTPPWREQPQAKLAQRKGVHVVITELDIQSDRKSDFTIPSVQKKWLQLIAKGSEVQKKRKPADDPGPAEKRRNVPQEKVEEFLAKIRCLLADDLGIAMQHCPEEGQPFFLDLMRGGLEKAGDLDWAFLEQAKVGLPLGILNQLPRTPEEQLRWNLESEDWSSAVWQKENYVSAAEHEKYLTEHLEQEVAEGLMTKMGEEAFVATYGEDRAVAALAVLVEDEVTGKKRVIHDGTHGVMVNHKIRCRDKVRMPGPREKRALLEEYEAEQKTVLSLAGDFAKAHRRFKYAVEEQGFLARKASSSSNTVYVNKVGTFGIASTPYWWARLSAALMRLVYWVLGEGFPNDMLLYADDLEVLTVGREGRVGGVLAYALMAALGAPFKWAKQRGGLTTEWIGLTTDYRIFAMGLSVKRTEWVLVAEAAERSLGRLGFSALALPWERPLLGPLYAWASAIQSNRGALTIPWAIQFILSWIAKRLKEGGRMEAVKRPVFQGGGALRIWTDAKATEHAAWIGGWLEESSDSKACRWFSFKVTESFAPWLFFRGKNPKRVIAALELLATLVALRLWLKGGGASAEIYVEAFTDDRGNSFILRKGLSTKFPVTLLVIEVAETLRRYDAYATLTWVRRDGNELADALTNEDFSAFEPQRRELVGENHFQWFVMDELLRGSEELFNEIKEHKVRKKAKHSAGPAKKKAKKFFGRWNS</sequence>
<keyword evidence="3" id="KW-1185">Reference proteome</keyword>
<evidence type="ECO:0000313" key="3">
    <source>
        <dbReference type="Proteomes" id="UP001642484"/>
    </source>
</evidence>
<name>A0ABP0SJB8_9DINO</name>
<dbReference type="PANTHER" id="PTHR33050:SF7">
    <property type="entry name" value="RIBONUCLEASE H"/>
    <property type="match status" value="1"/>
</dbReference>
<comment type="caution">
    <text evidence="2">The sequence shown here is derived from an EMBL/GenBank/DDBJ whole genome shotgun (WGS) entry which is preliminary data.</text>
</comment>